<dbReference type="InterPro" id="IPR051044">
    <property type="entry name" value="MAG_DAG_Lipase"/>
</dbReference>
<dbReference type="Gene3D" id="3.40.50.1820">
    <property type="entry name" value="alpha/beta hydrolase"/>
    <property type="match status" value="1"/>
</dbReference>
<protein>
    <submittedName>
        <fullName evidence="2">Lysophospholipase</fullName>
    </submittedName>
</protein>
<reference evidence="2 3" key="1">
    <citation type="submission" date="2017-11" db="EMBL/GenBank/DDBJ databases">
        <title>Genome sequence of Mesoplasma tabanidae BARC 857 (ATCC 49584).</title>
        <authorList>
            <person name="Lo W.-S."/>
            <person name="Kuo C.-H."/>
        </authorList>
    </citation>
    <scope>NUCLEOTIDE SEQUENCE [LARGE SCALE GENOMIC DNA]</scope>
    <source>
        <strain evidence="2 3">BARC 857</strain>
    </source>
</reference>
<evidence type="ECO:0000313" key="3">
    <source>
        <dbReference type="Proteomes" id="UP000232223"/>
    </source>
</evidence>
<feature type="domain" description="Serine aminopeptidase S33" evidence="1">
    <location>
        <begin position="24"/>
        <end position="289"/>
    </location>
</feature>
<proteinExistence type="predicted"/>
<evidence type="ECO:0000313" key="2">
    <source>
        <dbReference type="EMBL" id="ATZ21309.1"/>
    </source>
</evidence>
<dbReference type="PANTHER" id="PTHR11614">
    <property type="entry name" value="PHOSPHOLIPASE-RELATED"/>
    <property type="match status" value="1"/>
</dbReference>
<name>A0A2K8P3I8_9MOLU</name>
<sequence>MKEKQIKSLDNKKLNVYIWDEVKNPKAIIQLVHGSCEHTLRYEEFAKKMNDNGIIVVGNDHRGHGKTAKLNNQPLGYFSKTNGWNKIVSDLKQVNNFIKQEYLELPIIMLGHSMGSFMVRTYMIDYPNSVKGFIISGTAWHNKIVLLISICIASIRSKFIKNEKPDELIWKLSYKPLNKKFNSKSSSGVEWLSNDSISKDQFLSDPLTGQVFTSLAFKDMFSGLLYNQKKLNIKKIKTNIPIFLISGEDDPVGNYGKMVLKTYKEFKKSNLEVEVKLYKKQRHEIIFDEKRNEVENDILEFIDETLKNIL</sequence>
<accession>A0A2K8P3I8</accession>
<gene>
    <name evidence="2" type="primary">pldB</name>
    <name evidence="2" type="ORF">MTABA_v1c01050</name>
</gene>
<dbReference type="SUPFAM" id="SSF53474">
    <property type="entry name" value="alpha/beta-Hydrolases"/>
    <property type="match status" value="1"/>
</dbReference>
<keyword evidence="3" id="KW-1185">Reference proteome</keyword>
<dbReference type="InterPro" id="IPR029058">
    <property type="entry name" value="AB_hydrolase_fold"/>
</dbReference>
<organism evidence="2 3">
    <name type="scientific">Mesoplasma tabanidae</name>
    <dbReference type="NCBI Taxonomy" id="219745"/>
    <lineage>
        <taxon>Bacteria</taxon>
        <taxon>Bacillati</taxon>
        <taxon>Mycoplasmatota</taxon>
        <taxon>Mollicutes</taxon>
        <taxon>Entomoplasmatales</taxon>
        <taxon>Entomoplasmataceae</taxon>
        <taxon>Mesoplasma</taxon>
    </lineage>
</organism>
<evidence type="ECO:0000259" key="1">
    <source>
        <dbReference type="Pfam" id="PF12146"/>
    </source>
</evidence>
<dbReference type="Proteomes" id="UP000232223">
    <property type="component" value="Chromosome"/>
</dbReference>
<dbReference type="KEGG" id="mtab:MTABA_v1c01050"/>
<dbReference type="RefSeq" id="WP_100679276.1">
    <property type="nucleotide sequence ID" value="NZ_CP024969.1"/>
</dbReference>
<dbReference type="EMBL" id="CP024969">
    <property type="protein sequence ID" value="ATZ21309.1"/>
    <property type="molecule type" value="Genomic_DNA"/>
</dbReference>
<dbReference type="OrthoDB" id="9806902at2"/>
<dbReference type="AlphaFoldDB" id="A0A2K8P3I8"/>
<dbReference type="Pfam" id="PF12146">
    <property type="entry name" value="Hydrolase_4"/>
    <property type="match status" value="1"/>
</dbReference>
<dbReference type="InterPro" id="IPR022742">
    <property type="entry name" value="Hydrolase_4"/>
</dbReference>